<reference evidence="2" key="1">
    <citation type="submission" date="2020-06" db="EMBL/GenBank/DDBJ databases">
        <authorList>
            <person name="Li T."/>
            <person name="Hu X."/>
            <person name="Zhang T."/>
            <person name="Song X."/>
            <person name="Zhang H."/>
            <person name="Dai N."/>
            <person name="Sheng W."/>
            <person name="Hou X."/>
            <person name="Wei L."/>
        </authorList>
    </citation>
    <scope>NUCLEOTIDE SEQUENCE</scope>
    <source>
        <strain evidence="2">G01</strain>
        <tissue evidence="2">Leaf</tissue>
    </source>
</reference>
<proteinExistence type="predicted"/>
<protein>
    <submittedName>
        <fullName evidence="2">Uncharacterized protein</fullName>
    </submittedName>
</protein>
<accession>A0AAW2RNF7</accession>
<feature type="transmembrane region" description="Helical" evidence="1">
    <location>
        <begin position="12"/>
        <end position="34"/>
    </location>
</feature>
<name>A0AAW2RNF7_9LAMI</name>
<keyword evidence="1" id="KW-0812">Transmembrane</keyword>
<dbReference type="EMBL" id="JACGWK010000001">
    <property type="protein sequence ID" value="KAL0381634.1"/>
    <property type="molecule type" value="Genomic_DNA"/>
</dbReference>
<comment type="caution">
    <text evidence="2">The sequence shown here is derived from an EMBL/GenBank/DDBJ whole genome shotgun (WGS) entry which is preliminary data.</text>
</comment>
<evidence type="ECO:0000256" key="1">
    <source>
        <dbReference type="SAM" id="Phobius"/>
    </source>
</evidence>
<organism evidence="2">
    <name type="scientific">Sesamum angustifolium</name>
    <dbReference type="NCBI Taxonomy" id="2727405"/>
    <lineage>
        <taxon>Eukaryota</taxon>
        <taxon>Viridiplantae</taxon>
        <taxon>Streptophyta</taxon>
        <taxon>Embryophyta</taxon>
        <taxon>Tracheophyta</taxon>
        <taxon>Spermatophyta</taxon>
        <taxon>Magnoliopsida</taxon>
        <taxon>eudicotyledons</taxon>
        <taxon>Gunneridae</taxon>
        <taxon>Pentapetalae</taxon>
        <taxon>asterids</taxon>
        <taxon>lamiids</taxon>
        <taxon>Lamiales</taxon>
        <taxon>Pedaliaceae</taxon>
        <taxon>Sesamum</taxon>
    </lineage>
</organism>
<keyword evidence="1" id="KW-1133">Transmembrane helix</keyword>
<reference evidence="2" key="2">
    <citation type="journal article" date="2024" name="Plant">
        <title>Genomic evolution and insights into agronomic trait innovations of Sesamum species.</title>
        <authorList>
            <person name="Miao H."/>
            <person name="Wang L."/>
            <person name="Qu L."/>
            <person name="Liu H."/>
            <person name="Sun Y."/>
            <person name="Le M."/>
            <person name="Wang Q."/>
            <person name="Wei S."/>
            <person name="Zheng Y."/>
            <person name="Lin W."/>
            <person name="Duan Y."/>
            <person name="Cao H."/>
            <person name="Xiong S."/>
            <person name="Wang X."/>
            <person name="Wei L."/>
            <person name="Li C."/>
            <person name="Ma Q."/>
            <person name="Ju M."/>
            <person name="Zhao R."/>
            <person name="Li G."/>
            <person name="Mu C."/>
            <person name="Tian Q."/>
            <person name="Mei H."/>
            <person name="Zhang T."/>
            <person name="Gao T."/>
            <person name="Zhang H."/>
        </authorList>
    </citation>
    <scope>NUCLEOTIDE SEQUENCE</scope>
    <source>
        <strain evidence="2">G01</strain>
    </source>
</reference>
<sequence>MPSQMEESSDSILDLLAFDGRHVALVATALLLLLDRRNDPPGRAPGADDVLVGHGEKVPFLDGKFVSVNGADDLLP</sequence>
<gene>
    <name evidence="2" type="ORF">Sangu_0227700</name>
</gene>
<keyword evidence="1" id="KW-0472">Membrane</keyword>
<evidence type="ECO:0000313" key="2">
    <source>
        <dbReference type="EMBL" id="KAL0381634.1"/>
    </source>
</evidence>
<dbReference type="AlphaFoldDB" id="A0AAW2RNF7"/>